<evidence type="ECO:0000256" key="1">
    <source>
        <dbReference type="ARBA" id="ARBA00004613"/>
    </source>
</evidence>
<dbReference type="GO" id="GO:0046872">
    <property type="term" value="F:metal ion binding"/>
    <property type="evidence" value="ECO:0007669"/>
    <property type="project" value="UniProtKB-KW"/>
</dbReference>
<keyword evidence="2" id="KW-0964">Secreted</keyword>
<organism evidence="9">
    <name type="scientific">Hirondellea gigas</name>
    <dbReference type="NCBI Taxonomy" id="1518452"/>
    <lineage>
        <taxon>Eukaryota</taxon>
        <taxon>Metazoa</taxon>
        <taxon>Ecdysozoa</taxon>
        <taxon>Arthropoda</taxon>
        <taxon>Crustacea</taxon>
        <taxon>Multicrustacea</taxon>
        <taxon>Malacostraca</taxon>
        <taxon>Eumalacostraca</taxon>
        <taxon>Peracarida</taxon>
        <taxon>Amphipoda</taxon>
        <taxon>Amphilochidea</taxon>
        <taxon>Lysianassida</taxon>
        <taxon>Lysianassidira</taxon>
        <taxon>Lysianassoidea</taxon>
        <taxon>Lysianassidae</taxon>
        <taxon>Hirondellea</taxon>
    </lineage>
</organism>
<dbReference type="Pfam" id="PF03098">
    <property type="entry name" value="An_peroxidase"/>
    <property type="match status" value="1"/>
</dbReference>
<feature type="signal peptide" evidence="8">
    <location>
        <begin position="1"/>
        <end position="22"/>
    </location>
</feature>
<dbReference type="AlphaFoldDB" id="A0A2P2HWN0"/>
<keyword evidence="6" id="KW-0408">Iron</keyword>
<keyword evidence="5" id="KW-0325">Glycoprotein</keyword>
<proteinExistence type="evidence at transcript level"/>
<dbReference type="GO" id="GO:0005576">
    <property type="term" value="C:extracellular region"/>
    <property type="evidence" value="ECO:0007669"/>
    <property type="project" value="UniProtKB-SubCell"/>
</dbReference>
<feature type="compositionally biased region" description="Low complexity" evidence="7">
    <location>
        <begin position="156"/>
        <end position="174"/>
    </location>
</feature>
<name>A0A2P2HWN0_9CRUS</name>
<sequence length="896" mass="100357">MSFRHLSIIVVIFVLSTHEALTQDFRLGSFVHPRTSSSDFSKILASLSRRREIAASQTPSRSDQSQFHKQNANNLRQTGNFQQVAPPSSPTLDQNRQSSQNTNIQRPRPSVQFSSFQLAQSPSKPSSFQGRRPSQQSSFQNPLSSLQPSRFQNANSFPPSRFPSSGSSSFQQPSIRPLNDFSSFGLIEDIQPSISGSAADDTVSPFWADPDGRRSPPPPIIPPAALTSNLSPCNLSDATPACDPFERYRNIDGSCNNLAHPTYGRTHTVLQRMFRHREDPTMMRRVSVIVGRLLPNPRLVSEAIRHAPPRPTQRDTNLLFMVFGQFIDHDMILVPVARDPSNHQRDLRCTSCNSWTILPACAPIPVPDNDQFFRGPDSPRCLPFTRSLGLPVLGPSNQEYIEQVNLNTAYLDLSTVYGSDSCLSRELRAYVGGQLLTTNTASSPYGLPLLTGSRRFSACKTPFHSCYFAGDARSNEHAALLTIHTLFLREHNHLAKELHKINPAWDDEKLFQEARRLNIAQYQHMVMTEFLPRLLGNSPLLEFYRLAAPPSPFSSDVYQPQSNAQILQEFSSAAFRVGHTFVPDDFILSDEDLKPIASLSLAEVFDDPTVMQKSAKGTIVDALMRGLLSTRLQGSDLSVVDSLRDRLFETKGIRYSGHDLVARNIARGRDHGIAPYTAYRTPCRQPPVHSWQDLNTLIPLEHIDMLMTVYDHWDDVDLFVGGLAENVVDDGLVGPTFACIIALQFYISKVSDRFWYDNSQNGFTLAELSTVYQYGQLSNIISRNMDNQDSLVPRDALRLPNVRSNPAIVAGKFAEVNLAPWIDSFARRPKSCLYREREFNPGELVNVSPCLDCHCTGDGNLHCEDQPVDCGVLHQFVHQSQFDEYCHRLCPSPLLD</sequence>
<dbReference type="PANTHER" id="PTHR11475:SF4">
    <property type="entry name" value="CHORION PEROXIDASE"/>
    <property type="match status" value="1"/>
</dbReference>
<dbReference type="InterPro" id="IPR019791">
    <property type="entry name" value="Haem_peroxidase_animal"/>
</dbReference>
<feature type="region of interest" description="Disordered" evidence="7">
    <location>
        <begin position="80"/>
        <end position="175"/>
    </location>
</feature>
<reference evidence="9" key="1">
    <citation type="journal article" date="2018" name="Biosci. Biotechnol. Biochem.">
        <title>Polysaccharide hydrolase of the hadal zone amphipods Hirondellea gigas.</title>
        <authorList>
            <person name="Kobayashi H."/>
            <person name="Nagahama T."/>
            <person name="Arai W."/>
            <person name="Sasagawa Y."/>
            <person name="Umeda M."/>
            <person name="Hayashi T."/>
            <person name="Nikaido I."/>
            <person name="Watanabe H."/>
            <person name="Oguri K."/>
            <person name="Kitazato H."/>
            <person name="Fujioka K."/>
            <person name="Kido Y."/>
            <person name="Takami H."/>
        </authorList>
    </citation>
    <scope>NUCLEOTIDE SEQUENCE</scope>
    <source>
        <tissue evidence="9">Whole body</tissue>
    </source>
</reference>
<feature type="chain" id="PRO_5015169738" evidence="8">
    <location>
        <begin position="23"/>
        <end position="896"/>
    </location>
</feature>
<accession>A0A2P2HWN0</accession>
<keyword evidence="6" id="KW-0479">Metal-binding</keyword>
<protein>
    <submittedName>
        <fullName evidence="9">Chorion peroxidase-like</fullName>
    </submittedName>
</protein>
<evidence type="ECO:0000256" key="7">
    <source>
        <dbReference type="SAM" id="MobiDB-lite"/>
    </source>
</evidence>
<keyword evidence="3 9" id="KW-0575">Peroxidase</keyword>
<evidence type="ECO:0000256" key="4">
    <source>
        <dbReference type="ARBA" id="ARBA00022729"/>
    </source>
</evidence>
<comment type="subcellular location">
    <subcellularLocation>
        <location evidence="1">Secreted</location>
    </subcellularLocation>
</comment>
<evidence type="ECO:0000256" key="3">
    <source>
        <dbReference type="ARBA" id="ARBA00022559"/>
    </source>
</evidence>
<dbReference type="SUPFAM" id="SSF48113">
    <property type="entry name" value="Heme-dependent peroxidases"/>
    <property type="match status" value="1"/>
</dbReference>
<dbReference type="PRINTS" id="PR00457">
    <property type="entry name" value="ANPEROXIDASE"/>
</dbReference>
<dbReference type="Gene3D" id="1.10.640.10">
    <property type="entry name" value="Haem peroxidase domain superfamily, animal type"/>
    <property type="match status" value="1"/>
</dbReference>
<evidence type="ECO:0000256" key="6">
    <source>
        <dbReference type="PIRSR" id="PIRSR619791-2"/>
    </source>
</evidence>
<dbReference type="InterPro" id="IPR010255">
    <property type="entry name" value="Haem_peroxidase_sf"/>
</dbReference>
<dbReference type="PROSITE" id="PS50292">
    <property type="entry name" value="PEROXIDASE_3"/>
    <property type="match status" value="1"/>
</dbReference>
<dbReference type="PANTHER" id="PTHR11475">
    <property type="entry name" value="OXIDASE/PEROXIDASE"/>
    <property type="match status" value="1"/>
</dbReference>
<evidence type="ECO:0000256" key="8">
    <source>
        <dbReference type="SAM" id="SignalP"/>
    </source>
</evidence>
<feature type="binding site" description="axial binding residue" evidence="6">
    <location>
        <position position="579"/>
    </location>
    <ligand>
        <name>heme b</name>
        <dbReference type="ChEBI" id="CHEBI:60344"/>
    </ligand>
    <ligandPart>
        <name>Fe</name>
        <dbReference type="ChEBI" id="CHEBI:18248"/>
    </ligandPart>
</feature>
<keyword evidence="4 8" id="KW-0732">Signal</keyword>
<dbReference type="GO" id="GO:0006979">
    <property type="term" value="P:response to oxidative stress"/>
    <property type="evidence" value="ECO:0007669"/>
    <property type="project" value="InterPro"/>
</dbReference>
<keyword evidence="3 9" id="KW-0560">Oxidoreductase</keyword>
<feature type="compositionally biased region" description="Polar residues" evidence="7">
    <location>
        <begin position="80"/>
        <end position="155"/>
    </location>
</feature>
<dbReference type="GO" id="GO:0004601">
    <property type="term" value="F:peroxidase activity"/>
    <property type="evidence" value="ECO:0007669"/>
    <property type="project" value="UniProtKB-KW"/>
</dbReference>
<evidence type="ECO:0000256" key="5">
    <source>
        <dbReference type="ARBA" id="ARBA00023180"/>
    </source>
</evidence>
<dbReference type="CDD" id="cd09823">
    <property type="entry name" value="peroxinectin_like"/>
    <property type="match status" value="1"/>
</dbReference>
<evidence type="ECO:0000256" key="2">
    <source>
        <dbReference type="ARBA" id="ARBA00022525"/>
    </source>
</evidence>
<evidence type="ECO:0000313" key="9">
    <source>
        <dbReference type="EMBL" id="LAB66205.1"/>
    </source>
</evidence>
<keyword evidence="6" id="KW-0349">Heme</keyword>
<dbReference type="FunFam" id="1.10.640.10:FF:000003">
    <property type="entry name" value="chorion peroxidase"/>
    <property type="match status" value="1"/>
</dbReference>
<dbReference type="EMBL" id="IACF01000429">
    <property type="protein sequence ID" value="LAB66205.1"/>
    <property type="molecule type" value="mRNA"/>
</dbReference>
<feature type="region of interest" description="Disordered" evidence="7">
    <location>
        <begin position="195"/>
        <end position="217"/>
    </location>
</feature>
<dbReference type="GO" id="GO:0020037">
    <property type="term" value="F:heme binding"/>
    <property type="evidence" value="ECO:0007669"/>
    <property type="project" value="InterPro"/>
</dbReference>
<dbReference type="InterPro" id="IPR037120">
    <property type="entry name" value="Haem_peroxidase_sf_animal"/>
</dbReference>